<reference evidence="7" key="1">
    <citation type="submission" date="2016-06" db="UniProtKB">
        <authorList>
            <consortium name="WormBaseParasite"/>
        </authorList>
    </citation>
    <scope>IDENTIFICATION</scope>
</reference>
<dbReference type="PANTHER" id="PTHR18063">
    <property type="entry name" value="NF-E2 INDUCIBLE PROTEIN"/>
    <property type="match status" value="1"/>
</dbReference>
<dbReference type="OrthoDB" id="10261212at2759"/>
<dbReference type="GO" id="GO:0140934">
    <property type="term" value="F:histone deubiquitinase activity"/>
    <property type="evidence" value="ECO:0007669"/>
    <property type="project" value="UniProtKB-UniRule"/>
</dbReference>
<sequence>MDATCSIELHRAPECRSVVSQGIAHASVQSVAVPSLNVTDHTQETTTLLVDSLPEPESKPQPCDDDVCTVGQPTQPSSHSELSEFNDDTRPLSSPTTVPAPACVVPEPSPSSRVARPPSPLSITHDVKWITFNNAQVPIVTQNLNGPCPLISVVNLLALRSQIAFPADTKTVNESQLLEIVGDCIIQSTPKPAYLSLLQELAQRPDYQKNMNDALSVLPNLITGLDVNVKFTGIFDFEYTPECIIFDLLNIRLCHGWLVDPEDVLACQAINSLSYNQLVEKIIAGKTSADLHETSEALIANDFLEQNASQLTYHGILELNKNIQEGEFIAFFRNNHFSTMLKHRGELFILVSDQGFLKEVDIVWETLNNVEGDSRFVDSRFQTVTRKTGDSGGELASVTDIDRQVDTE</sequence>
<feature type="compositionally biased region" description="Polar residues" evidence="3">
    <location>
        <begin position="71"/>
        <end position="80"/>
    </location>
</feature>
<evidence type="ECO:0000256" key="1">
    <source>
        <dbReference type="ARBA" id="ARBA00006616"/>
    </source>
</evidence>
<dbReference type="AlphaFoldDB" id="A0A183INJ3"/>
<dbReference type="EMBL" id="UZAM01008812">
    <property type="protein sequence ID" value="VDP06520.1"/>
    <property type="molecule type" value="Genomic_DNA"/>
</dbReference>
<evidence type="ECO:0000256" key="3">
    <source>
        <dbReference type="SAM" id="MobiDB-lite"/>
    </source>
</evidence>
<dbReference type="GO" id="GO:0005829">
    <property type="term" value="C:cytosol"/>
    <property type="evidence" value="ECO:0007669"/>
    <property type="project" value="TreeGrafter"/>
</dbReference>
<dbReference type="Proteomes" id="UP000270296">
    <property type="component" value="Unassembled WGS sequence"/>
</dbReference>
<keyword evidence="2" id="KW-0645">Protease</keyword>
<dbReference type="GO" id="GO:0004843">
    <property type="term" value="F:cysteine-type deubiquitinase activity"/>
    <property type="evidence" value="ECO:0007669"/>
    <property type="project" value="UniProtKB-UniRule"/>
</dbReference>
<accession>A0A183INJ3</accession>
<dbReference type="GO" id="GO:0071944">
    <property type="term" value="C:cell periphery"/>
    <property type="evidence" value="ECO:0007669"/>
    <property type="project" value="TreeGrafter"/>
</dbReference>
<feature type="region of interest" description="Disordered" evidence="3">
    <location>
        <begin position="52"/>
        <end position="118"/>
    </location>
</feature>
<dbReference type="InterPro" id="IPR007518">
    <property type="entry name" value="MINDY"/>
</dbReference>
<evidence type="ECO:0000259" key="4">
    <source>
        <dbReference type="Pfam" id="PF04424"/>
    </source>
</evidence>
<proteinExistence type="inferred from homology"/>
<feature type="region of interest" description="Disordered" evidence="3">
    <location>
        <begin position="388"/>
        <end position="408"/>
    </location>
</feature>
<evidence type="ECO:0000313" key="7">
    <source>
        <dbReference type="WBParaSite" id="SBAD_0000540001-mRNA-1"/>
    </source>
</evidence>
<comment type="similarity">
    <text evidence="1 2">Belongs to the MINDY deubiquitinase family. FAM63 subfamily.</text>
</comment>
<evidence type="ECO:0000313" key="5">
    <source>
        <dbReference type="EMBL" id="VDP06520.1"/>
    </source>
</evidence>
<keyword evidence="2" id="KW-0833">Ubl conjugation pathway</keyword>
<dbReference type="GO" id="GO:0006508">
    <property type="term" value="P:proteolysis"/>
    <property type="evidence" value="ECO:0007669"/>
    <property type="project" value="UniProtKB-KW"/>
</dbReference>
<dbReference type="WBParaSite" id="SBAD_0000540001-mRNA-1">
    <property type="protein sequence ID" value="SBAD_0000540001-mRNA-1"/>
    <property type="gene ID" value="SBAD_0000540001"/>
</dbReference>
<evidence type="ECO:0000256" key="2">
    <source>
        <dbReference type="RuleBase" id="RU367139"/>
    </source>
</evidence>
<dbReference type="Pfam" id="PF04424">
    <property type="entry name" value="MINDY_DUB"/>
    <property type="match status" value="1"/>
</dbReference>
<feature type="compositionally biased region" description="Low complexity" evidence="3">
    <location>
        <begin position="94"/>
        <end position="116"/>
    </location>
</feature>
<keyword evidence="6" id="KW-1185">Reference proteome</keyword>
<evidence type="ECO:0000313" key="6">
    <source>
        <dbReference type="Proteomes" id="UP000270296"/>
    </source>
</evidence>
<keyword evidence="2" id="KW-0788">Thiol protease</keyword>
<comment type="catalytic activity">
    <reaction evidence="2">
        <text>Thiol-dependent hydrolysis of ester, thioester, amide, peptide and isopeptide bonds formed by the C-terminal Gly of ubiquitin (a 76-residue protein attached to proteins as an intracellular targeting signal).</text>
        <dbReference type="EC" id="3.4.19.12"/>
    </reaction>
</comment>
<keyword evidence="2" id="KW-0378">Hydrolase</keyword>
<dbReference type="GO" id="GO:0071108">
    <property type="term" value="P:protein K48-linked deubiquitination"/>
    <property type="evidence" value="ECO:0007669"/>
    <property type="project" value="TreeGrafter"/>
</dbReference>
<protein>
    <recommendedName>
        <fullName evidence="2">Ubiquitin carboxyl-terminal hydrolase</fullName>
        <ecNumber evidence="2">3.4.19.12</ecNumber>
    </recommendedName>
</protein>
<dbReference type="InterPro" id="IPR033979">
    <property type="entry name" value="MINDY_domain"/>
</dbReference>
<dbReference type="PANTHER" id="PTHR18063:SF6">
    <property type="entry name" value="UBIQUITIN CARBOXYL-TERMINAL HYDROLASE"/>
    <property type="match status" value="1"/>
</dbReference>
<reference evidence="5 6" key="2">
    <citation type="submission" date="2018-11" db="EMBL/GenBank/DDBJ databases">
        <authorList>
            <consortium name="Pathogen Informatics"/>
        </authorList>
    </citation>
    <scope>NUCLEOTIDE SEQUENCE [LARGE SCALE GENOMIC DNA]</scope>
</reference>
<dbReference type="GO" id="GO:0016807">
    <property type="term" value="F:cysteine-type carboxypeptidase activity"/>
    <property type="evidence" value="ECO:0007669"/>
    <property type="project" value="TreeGrafter"/>
</dbReference>
<dbReference type="GO" id="GO:0036435">
    <property type="term" value="F:K48-linked polyubiquitin modification-dependent protein binding"/>
    <property type="evidence" value="ECO:0007669"/>
    <property type="project" value="UniProtKB-UniRule"/>
</dbReference>
<name>A0A183INJ3_9BILA</name>
<gene>
    <name evidence="5" type="ORF">SBAD_LOCUS5189</name>
</gene>
<dbReference type="EC" id="3.4.19.12" evidence="2"/>
<feature type="domain" description="MINDY deubiquitinase" evidence="4">
    <location>
        <begin position="124"/>
        <end position="381"/>
    </location>
</feature>
<comment type="function">
    <text evidence="2">Hydrolase that can specifically remove 'Lys-48'-linked conjugated ubiquitin from proteins. Has exodeubiquitinase activity and has a preference for long polyubiquitin chains. May play a regulatory role at the level of protein turnover.</text>
</comment>
<organism evidence="7">
    <name type="scientific">Soboliphyme baturini</name>
    <dbReference type="NCBI Taxonomy" id="241478"/>
    <lineage>
        <taxon>Eukaryota</taxon>
        <taxon>Metazoa</taxon>
        <taxon>Ecdysozoa</taxon>
        <taxon>Nematoda</taxon>
        <taxon>Enoplea</taxon>
        <taxon>Dorylaimia</taxon>
        <taxon>Dioctophymatida</taxon>
        <taxon>Dioctophymatoidea</taxon>
        <taxon>Soboliphymatidae</taxon>
        <taxon>Soboliphyme</taxon>
    </lineage>
</organism>
<dbReference type="GO" id="GO:1990380">
    <property type="term" value="F:K48-linked deubiquitinase activity"/>
    <property type="evidence" value="ECO:0007669"/>
    <property type="project" value="UniProtKB-UniRule"/>
</dbReference>